<dbReference type="PANTHER" id="PTHR43201:SF5">
    <property type="entry name" value="MEDIUM-CHAIN ACYL-COA LIGASE ACSF2, MITOCHONDRIAL"/>
    <property type="match status" value="1"/>
</dbReference>
<dbReference type="PANTHER" id="PTHR43201">
    <property type="entry name" value="ACYL-COA SYNTHETASE"/>
    <property type="match status" value="1"/>
</dbReference>
<dbReference type="Pfam" id="PF13193">
    <property type="entry name" value="AMP-binding_C"/>
    <property type="match status" value="1"/>
</dbReference>
<feature type="compositionally biased region" description="Basic residues" evidence="3">
    <location>
        <begin position="131"/>
        <end position="140"/>
    </location>
</feature>
<dbReference type="RefSeq" id="WP_092555934.1">
    <property type="nucleotide sequence ID" value="NZ_BOMJ01000104.1"/>
</dbReference>
<evidence type="ECO:0000313" key="7">
    <source>
        <dbReference type="Proteomes" id="UP000198688"/>
    </source>
</evidence>
<dbReference type="CDD" id="cd04433">
    <property type="entry name" value="AFD_class_I"/>
    <property type="match status" value="1"/>
</dbReference>
<dbReference type="Pfam" id="PF00501">
    <property type="entry name" value="AMP-binding"/>
    <property type="match status" value="1"/>
</dbReference>
<gene>
    <name evidence="6" type="ORF">SAMN04489716_9353</name>
</gene>
<dbReference type="InterPro" id="IPR042099">
    <property type="entry name" value="ANL_N_sf"/>
</dbReference>
<evidence type="ECO:0000256" key="1">
    <source>
        <dbReference type="ARBA" id="ARBA00006432"/>
    </source>
</evidence>
<sequence length="471" mass="49944">MHPDLTSAGALAERFRKQATALGPDVFIGHDDESFSGSAVRDLLDEKTETYGKAGIGPGDFVGAYSWPPADFVTDFYAVLGLGGTVVPLPRTLSGWELERLDTVGHLTCLTSPSDSLLTLGDDSFTTSSRRLSRCARHRPTAPTGAATGQLTSGTTRSQKLALRPASALAAEASGYHRALALTPEELVLCPVPLHHAYGFGVGVVSAALYGVPVRYSAKLQPRQLLRSMEQGRPVLLASVSPMLRLLAESMGEQSSPPHAVRLLYGGMPLDRRTAEKVSSVLGAPIGQIYGTTESGPVCVTTPGDWNTTVRALGPPLPGVSLSLDDAGFIVVRSPMMMLGYARDGALDEDSVPHDGFVTGDLGRRTEDGLTIVGRAATSINVAGAKVSPEEVEAVLLEHPDVGSCLVHGVEDGRLGQRVAAVVTPETVDLRKLEQFCRERLSPPWLPQVFSAVATLETTSTGKVVRRLVEH</sequence>
<feature type="region of interest" description="Disordered" evidence="3">
    <location>
        <begin position="131"/>
        <end position="157"/>
    </location>
</feature>
<dbReference type="InterPro" id="IPR000873">
    <property type="entry name" value="AMP-dep_synth/lig_dom"/>
</dbReference>
<organism evidence="6 7">
    <name type="scientific">Actinoplanes derwentensis</name>
    <dbReference type="NCBI Taxonomy" id="113562"/>
    <lineage>
        <taxon>Bacteria</taxon>
        <taxon>Bacillati</taxon>
        <taxon>Actinomycetota</taxon>
        <taxon>Actinomycetes</taxon>
        <taxon>Micromonosporales</taxon>
        <taxon>Micromonosporaceae</taxon>
        <taxon>Actinoplanes</taxon>
    </lineage>
</organism>
<dbReference type="OrthoDB" id="9803968at2"/>
<dbReference type="SUPFAM" id="SSF56801">
    <property type="entry name" value="Acetyl-CoA synthetase-like"/>
    <property type="match status" value="1"/>
</dbReference>
<dbReference type="AlphaFoldDB" id="A0A1H2DE66"/>
<name>A0A1H2DE66_9ACTN</name>
<evidence type="ECO:0000256" key="3">
    <source>
        <dbReference type="SAM" id="MobiDB-lite"/>
    </source>
</evidence>
<accession>A0A1H2DE66</accession>
<feature type="domain" description="AMP-dependent synthetase/ligase" evidence="4">
    <location>
        <begin position="53"/>
        <end position="341"/>
    </location>
</feature>
<dbReference type="InterPro" id="IPR045851">
    <property type="entry name" value="AMP-bd_C_sf"/>
</dbReference>
<comment type="similarity">
    <text evidence="1">Belongs to the ATP-dependent AMP-binding enzyme family.</text>
</comment>
<evidence type="ECO:0000313" key="6">
    <source>
        <dbReference type="EMBL" id="SDT80782.1"/>
    </source>
</evidence>
<evidence type="ECO:0000259" key="5">
    <source>
        <dbReference type="Pfam" id="PF13193"/>
    </source>
</evidence>
<dbReference type="Gene3D" id="3.40.50.12780">
    <property type="entry name" value="N-terminal domain of ligase-like"/>
    <property type="match status" value="1"/>
</dbReference>
<keyword evidence="2" id="KW-0436">Ligase</keyword>
<evidence type="ECO:0000259" key="4">
    <source>
        <dbReference type="Pfam" id="PF00501"/>
    </source>
</evidence>
<protein>
    <submittedName>
        <fullName evidence="6">AMP-binding enzyme C-terminal domain-containing protein</fullName>
    </submittedName>
</protein>
<dbReference type="STRING" id="113562.SAMN04489716_9353"/>
<dbReference type="Gene3D" id="3.30.300.30">
    <property type="match status" value="1"/>
</dbReference>
<dbReference type="GO" id="GO:0031956">
    <property type="term" value="F:medium-chain fatty acid-CoA ligase activity"/>
    <property type="evidence" value="ECO:0007669"/>
    <property type="project" value="TreeGrafter"/>
</dbReference>
<dbReference type="Proteomes" id="UP000198688">
    <property type="component" value="Chromosome I"/>
</dbReference>
<feature type="domain" description="AMP-binding enzyme C-terminal" evidence="5">
    <location>
        <begin position="391"/>
        <end position="463"/>
    </location>
</feature>
<feature type="compositionally biased region" description="Polar residues" evidence="3">
    <location>
        <begin position="147"/>
        <end position="157"/>
    </location>
</feature>
<reference evidence="6 7" key="1">
    <citation type="submission" date="2016-10" db="EMBL/GenBank/DDBJ databases">
        <authorList>
            <person name="de Groot N.N."/>
        </authorList>
    </citation>
    <scope>NUCLEOTIDE SEQUENCE [LARGE SCALE GENOMIC DNA]</scope>
    <source>
        <strain evidence="6 7">DSM 43941</strain>
    </source>
</reference>
<evidence type="ECO:0000256" key="2">
    <source>
        <dbReference type="ARBA" id="ARBA00022598"/>
    </source>
</evidence>
<dbReference type="GO" id="GO:0006631">
    <property type="term" value="P:fatty acid metabolic process"/>
    <property type="evidence" value="ECO:0007669"/>
    <property type="project" value="TreeGrafter"/>
</dbReference>
<keyword evidence="7" id="KW-1185">Reference proteome</keyword>
<proteinExistence type="inferred from homology"/>
<dbReference type="InterPro" id="IPR025110">
    <property type="entry name" value="AMP-bd_C"/>
</dbReference>
<dbReference type="EMBL" id="LT629758">
    <property type="protein sequence ID" value="SDT80782.1"/>
    <property type="molecule type" value="Genomic_DNA"/>
</dbReference>